<evidence type="ECO:0000313" key="1">
    <source>
        <dbReference type="EMBL" id="RGZ44507.1"/>
    </source>
</evidence>
<dbReference type="Proteomes" id="UP000283684">
    <property type="component" value="Unassembled WGS sequence"/>
</dbReference>
<comment type="caution">
    <text evidence="1">The sequence shown here is derived from an EMBL/GenBank/DDBJ whole genome shotgun (WGS) entry which is preliminary data.</text>
</comment>
<name>A0A413N7M2_BACUN</name>
<organism evidence="1 2">
    <name type="scientific">Bacteroides uniformis</name>
    <dbReference type="NCBI Taxonomy" id="820"/>
    <lineage>
        <taxon>Bacteria</taxon>
        <taxon>Pseudomonadati</taxon>
        <taxon>Bacteroidota</taxon>
        <taxon>Bacteroidia</taxon>
        <taxon>Bacteroidales</taxon>
        <taxon>Bacteroidaceae</taxon>
        <taxon>Bacteroides</taxon>
    </lineage>
</organism>
<protein>
    <submittedName>
        <fullName evidence="1">Uncharacterized protein</fullName>
    </submittedName>
</protein>
<proteinExistence type="predicted"/>
<evidence type="ECO:0000313" key="2">
    <source>
        <dbReference type="Proteomes" id="UP000283684"/>
    </source>
</evidence>
<dbReference type="AlphaFoldDB" id="A0A413N7M2"/>
<dbReference type="Gene3D" id="3.90.75.20">
    <property type="match status" value="1"/>
</dbReference>
<dbReference type="EMBL" id="QSEE01000026">
    <property type="protein sequence ID" value="RGZ44507.1"/>
    <property type="molecule type" value="Genomic_DNA"/>
</dbReference>
<accession>A0A413N7M2</accession>
<reference evidence="1 2" key="1">
    <citation type="submission" date="2018-08" db="EMBL/GenBank/DDBJ databases">
        <title>A genome reference for cultivated species of the human gut microbiota.</title>
        <authorList>
            <person name="Zou Y."/>
            <person name="Xue W."/>
            <person name="Luo G."/>
        </authorList>
    </citation>
    <scope>NUCLEOTIDE SEQUENCE [LARGE SCALE GENOMIC DNA]</scope>
    <source>
        <strain evidence="1 2">AM50-4</strain>
    </source>
</reference>
<gene>
    <name evidence="1" type="ORF">DW988_18695</name>
</gene>
<sequence>MAKSNKKIPLDIVVSNVILRISKKYGIRVNWAGTRVYKEYNTTDWNRFLQIHANADGSKFLNVKPKNVPLDEAVADAYNPMPDDGKKYKLVHKDGDLGNCQANNLEWKQVRKYKPTATKRKLDNGLEVKVDGTILDKKKALPIVKEIGDSDTDSMKAIEHPYVSYRRKNKWGNYEDKTADVDDLMAAAEYVDGDKSTMKRPRVLHKNMDYKDFHALNLKWVEESSPEYQEYIKRKKEDIDKLTKELNWNNPNFKLPDNQ</sequence>